<dbReference type="SMART" id="SM00387">
    <property type="entry name" value="HATPase_c"/>
    <property type="match status" value="1"/>
</dbReference>
<dbReference type="CDD" id="cd00077">
    <property type="entry name" value="HDc"/>
    <property type="match status" value="1"/>
</dbReference>
<evidence type="ECO:0000259" key="4">
    <source>
        <dbReference type="PROSITE" id="PS50109"/>
    </source>
</evidence>
<feature type="domain" description="HD" evidence="5">
    <location>
        <begin position="102"/>
        <end position="225"/>
    </location>
</feature>
<evidence type="ECO:0000313" key="8">
    <source>
        <dbReference type="Proteomes" id="UP000093080"/>
    </source>
</evidence>
<dbReference type="InterPro" id="IPR035965">
    <property type="entry name" value="PAS-like_dom_sf"/>
</dbReference>
<dbReference type="PANTHER" id="PTHR33525:SF3">
    <property type="entry name" value="RIBONUCLEASE Y"/>
    <property type="match status" value="1"/>
</dbReference>
<evidence type="ECO:0000259" key="5">
    <source>
        <dbReference type="PROSITE" id="PS51831"/>
    </source>
</evidence>
<dbReference type="AlphaFoldDB" id="A0A1B9F308"/>
<dbReference type="Gene3D" id="3.30.450.20">
    <property type="entry name" value="PAS domain"/>
    <property type="match status" value="1"/>
</dbReference>
<dbReference type="Pfam" id="PF00512">
    <property type="entry name" value="HisKA"/>
    <property type="match status" value="1"/>
</dbReference>
<sequence>MDHSLVLPSLPVAVTKFLEVSLNESCDLKELANLAGTDPALSAQILRVANSPYFSKGRSVSSLQQASVVLGLKLLQNIALTIGIYDTFSDLSNLPNFSLGAFWYHSLSTATSARRLAERVGFGEPEEAFIAGLLHDIGQLALIKNYPERYQQLFELASSGKSVTGKEKEIWGKNHAQIGAELLKKWRIQPVICDAIWTHHQLPSEIAQSSLLAKIIYLADILSRSMQRSDSVDIKYLEELGKDLLGLAQNDIEELSEKIETDVNELSLILGFTTEKDGGDLFLEIVSGEQDHRLNLKDKARNYSLLVGTLQSLVGAVNERELIETFIKSLILFLDVNCILYLNKRGKHLYGEIALGTKDDAFATKLALPMGQGTIWDKVFETGRPIYSKDFFARSSAKIIERKVLSYLGQSFGIFPIKGGNEFVGAILIGEEDGQKLKEYSEIIGILSNQVGQALKSFSLRKLLRKEQAINEAILKHTKTGFILCKEEGDILFLNPICKTFLNFSNGNKVITRENLWDLLGIDEETKTEIIRASKQGKEHDFIWHNEKDNCEKWIRLLTNPIEINGAKRLLVAVHDISAEKLLEKERLQHEARLKEELGRKTEELRDTHEKLLKLERLSATADFARKVVHEVNNPLGVIKNYLRILKIQYEKGELASEAIDAIDREIDRISSILNQLRDFANGAGGLNNSSKRPGSVENAIMDIERLIRPDLDEKGIKLEVTIESNLPLVKLDEDGIKQLLINMIKNAEEALDGREGIIRVKARKGPYHRVIIEISDTGPGIDVEIKDRIFDPYVSTKGAMNSGLGLSVCYGLVKSVGGEIHVKDTPRGATFEIGLPIS</sequence>
<name>A0A1B9F308_9BACT</name>
<dbReference type="Proteomes" id="UP000093080">
    <property type="component" value="Unassembled WGS sequence"/>
</dbReference>
<dbReference type="InterPro" id="IPR003607">
    <property type="entry name" value="HD/PDEase_dom"/>
</dbReference>
<dbReference type="InterPro" id="IPR013976">
    <property type="entry name" value="HDOD"/>
</dbReference>
<dbReference type="PRINTS" id="PR00344">
    <property type="entry name" value="BCTRLSENSOR"/>
</dbReference>
<dbReference type="SUPFAM" id="SSF55785">
    <property type="entry name" value="PYP-like sensor domain (PAS domain)"/>
    <property type="match status" value="1"/>
</dbReference>
<dbReference type="PROSITE" id="PS50109">
    <property type="entry name" value="HIS_KIN"/>
    <property type="match status" value="1"/>
</dbReference>
<dbReference type="EC" id="2.7.13.3" evidence="2"/>
<dbReference type="SUPFAM" id="SSF109604">
    <property type="entry name" value="HD-domain/PDEase-like"/>
    <property type="match status" value="1"/>
</dbReference>
<dbReference type="InterPro" id="IPR006674">
    <property type="entry name" value="HD_domain"/>
</dbReference>
<dbReference type="STRING" id="1156395.DBT_2306"/>
<dbReference type="SUPFAM" id="SSF47384">
    <property type="entry name" value="Homodimeric domain of signal transducing histidine kinase"/>
    <property type="match status" value="1"/>
</dbReference>
<reference evidence="7 8" key="1">
    <citation type="submission" date="2016-06" db="EMBL/GenBank/DDBJ databases">
        <title>Respiratory ammonification of nitrate coupled to the oxidation of elemental sulfur in deep-sea autotrophic thermophilic bacteria.</title>
        <authorList>
            <person name="Slobodkina G.B."/>
            <person name="Mardanov A.V."/>
            <person name="Ravin N.V."/>
            <person name="Frolova A.A."/>
            <person name="Viryasiv M.B."/>
            <person name="Chernyh N.A."/>
            <person name="Bonch-Osmolovskaya E.A."/>
            <person name="Slobodkin A.I."/>
        </authorList>
    </citation>
    <scope>NUCLEOTIDE SEQUENCE [LARGE SCALE GENOMIC DNA]</scope>
    <source>
        <strain evidence="7 8">S69</strain>
    </source>
</reference>
<dbReference type="InterPro" id="IPR003661">
    <property type="entry name" value="HisK_dim/P_dom"/>
</dbReference>
<dbReference type="SUPFAM" id="SSF55781">
    <property type="entry name" value="GAF domain-like"/>
    <property type="match status" value="1"/>
</dbReference>
<dbReference type="GO" id="GO:0000155">
    <property type="term" value="F:phosphorelay sensor kinase activity"/>
    <property type="evidence" value="ECO:0007669"/>
    <property type="project" value="InterPro"/>
</dbReference>
<accession>A0A1B9F308</accession>
<dbReference type="SMART" id="SM00471">
    <property type="entry name" value="HDc"/>
    <property type="match status" value="1"/>
</dbReference>
<dbReference type="InterPro" id="IPR029016">
    <property type="entry name" value="GAF-like_dom_sf"/>
</dbReference>
<dbReference type="InterPro" id="IPR005467">
    <property type="entry name" value="His_kinase_dom"/>
</dbReference>
<dbReference type="InterPro" id="IPR036890">
    <property type="entry name" value="HATPase_C_sf"/>
</dbReference>
<dbReference type="RefSeq" id="WP_067620497.1">
    <property type="nucleotide sequence ID" value="NZ_MAGO01000014.1"/>
</dbReference>
<dbReference type="InterPro" id="IPR003594">
    <property type="entry name" value="HATPase_dom"/>
</dbReference>
<protein>
    <recommendedName>
        <fullName evidence="2">histidine kinase</fullName>
        <ecNumber evidence="2">2.7.13.3</ecNumber>
    </recommendedName>
</protein>
<dbReference type="CDD" id="cd00082">
    <property type="entry name" value="HisKA"/>
    <property type="match status" value="1"/>
</dbReference>
<dbReference type="OrthoDB" id="9797768at2"/>
<evidence type="ECO:0000256" key="3">
    <source>
        <dbReference type="ARBA" id="ARBA00022553"/>
    </source>
</evidence>
<dbReference type="Gene3D" id="3.30.565.10">
    <property type="entry name" value="Histidine kinase-like ATPase, C-terminal domain"/>
    <property type="match status" value="1"/>
</dbReference>
<dbReference type="EMBL" id="MAGO01000014">
    <property type="protein sequence ID" value="OCC14317.1"/>
    <property type="molecule type" value="Genomic_DNA"/>
</dbReference>
<dbReference type="SMART" id="SM00388">
    <property type="entry name" value="HisKA"/>
    <property type="match status" value="1"/>
</dbReference>
<dbReference type="PANTHER" id="PTHR33525">
    <property type="match status" value="1"/>
</dbReference>
<feature type="domain" description="Histidine kinase" evidence="4">
    <location>
        <begin position="627"/>
        <end position="839"/>
    </location>
</feature>
<dbReference type="PROSITE" id="PS51833">
    <property type="entry name" value="HDOD"/>
    <property type="match status" value="1"/>
</dbReference>
<comment type="catalytic activity">
    <reaction evidence="1">
        <text>ATP + protein L-histidine = ADP + protein N-phospho-L-histidine.</text>
        <dbReference type="EC" id="2.7.13.3"/>
    </reaction>
</comment>
<dbReference type="SUPFAM" id="SSF55874">
    <property type="entry name" value="ATPase domain of HSP90 chaperone/DNA topoisomerase II/histidine kinase"/>
    <property type="match status" value="1"/>
</dbReference>
<dbReference type="Gene3D" id="1.10.3210.10">
    <property type="entry name" value="Hypothetical protein af1432"/>
    <property type="match status" value="1"/>
</dbReference>
<keyword evidence="8" id="KW-1185">Reference proteome</keyword>
<dbReference type="Pfam" id="PF08668">
    <property type="entry name" value="HDOD"/>
    <property type="match status" value="1"/>
</dbReference>
<proteinExistence type="predicted"/>
<evidence type="ECO:0000313" key="7">
    <source>
        <dbReference type="EMBL" id="OCC14317.1"/>
    </source>
</evidence>
<dbReference type="Gene3D" id="3.30.450.40">
    <property type="match status" value="1"/>
</dbReference>
<dbReference type="NCBIfam" id="TIGR00277">
    <property type="entry name" value="HDIG"/>
    <property type="match status" value="1"/>
</dbReference>
<organism evidence="7 8">
    <name type="scientific">Dissulfuribacter thermophilus</name>
    <dbReference type="NCBI Taxonomy" id="1156395"/>
    <lineage>
        <taxon>Bacteria</taxon>
        <taxon>Pseudomonadati</taxon>
        <taxon>Thermodesulfobacteriota</taxon>
        <taxon>Dissulfuribacteria</taxon>
        <taxon>Dissulfuribacterales</taxon>
        <taxon>Dissulfuribacteraceae</taxon>
        <taxon>Dissulfuribacter</taxon>
    </lineage>
</organism>
<dbReference type="Pfam" id="PF02518">
    <property type="entry name" value="HATPase_c"/>
    <property type="match status" value="1"/>
</dbReference>
<evidence type="ECO:0000256" key="2">
    <source>
        <dbReference type="ARBA" id="ARBA00012438"/>
    </source>
</evidence>
<evidence type="ECO:0000259" key="6">
    <source>
        <dbReference type="PROSITE" id="PS51833"/>
    </source>
</evidence>
<dbReference type="InterPro" id="IPR036097">
    <property type="entry name" value="HisK_dim/P_sf"/>
</dbReference>
<dbReference type="Gene3D" id="1.10.287.130">
    <property type="match status" value="1"/>
</dbReference>
<evidence type="ECO:0000256" key="1">
    <source>
        <dbReference type="ARBA" id="ARBA00000085"/>
    </source>
</evidence>
<dbReference type="PROSITE" id="PS51831">
    <property type="entry name" value="HD"/>
    <property type="match status" value="1"/>
</dbReference>
<feature type="domain" description="HDOD" evidence="6">
    <location>
        <begin position="7"/>
        <end position="202"/>
    </location>
</feature>
<dbReference type="InterPro" id="IPR052340">
    <property type="entry name" value="RNase_Y/CdgJ"/>
</dbReference>
<comment type="caution">
    <text evidence="7">The sequence shown here is derived from an EMBL/GenBank/DDBJ whole genome shotgun (WGS) entry which is preliminary data.</text>
</comment>
<dbReference type="InterPro" id="IPR004358">
    <property type="entry name" value="Sig_transdc_His_kin-like_C"/>
</dbReference>
<dbReference type="InterPro" id="IPR006675">
    <property type="entry name" value="HDIG_dom"/>
</dbReference>
<gene>
    <name evidence="7" type="ORF">DBT_2306</name>
</gene>
<keyword evidence="3" id="KW-0597">Phosphoprotein</keyword>